<evidence type="ECO:0000259" key="1">
    <source>
        <dbReference type="Pfam" id="PF12476"/>
    </source>
</evidence>
<dbReference type="GO" id="GO:0005524">
    <property type="term" value="F:ATP binding"/>
    <property type="evidence" value="ECO:0007669"/>
    <property type="project" value="InterPro"/>
</dbReference>
<dbReference type="PIRSF" id="PIRSF034888">
    <property type="entry name" value="P-loop_UCP034888"/>
    <property type="match status" value="1"/>
</dbReference>
<dbReference type="AlphaFoldDB" id="A0A2S9YNB7"/>
<dbReference type="InterPro" id="IPR051396">
    <property type="entry name" value="Bact_Antivir_Def_Nuclease"/>
</dbReference>
<proteinExistence type="predicted"/>
<evidence type="ECO:0000259" key="3">
    <source>
        <dbReference type="Pfam" id="PF13304"/>
    </source>
</evidence>
<gene>
    <name evidence="4" type="ORF">ENSA7_37280</name>
</gene>
<dbReference type="Gene3D" id="3.40.50.300">
    <property type="entry name" value="P-loop containing nucleotide triphosphate hydrolases"/>
    <property type="match status" value="2"/>
</dbReference>
<feature type="domain" description="Endonuclease GajA/Old nuclease/RecF-like AAA" evidence="2">
    <location>
        <begin position="1"/>
        <end position="48"/>
    </location>
</feature>
<feature type="domain" description="ATPase AAA-type core" evidence="3">
    <location>
        <begin position="230"/>
        <end position="301"/>
    </location>
</feature>
<dbReference type="Pfam" id="PF13304">
    <property type="entry name" value="AAA_21"/>
    <property type="match status" value="1"/>
</dbReference>
<accession>A0A2S9YNB7</accession>
<sequence>MINEFRIRNFKRFNDVTLPLNRLTVLTGANGAGKTSLIHALLLVARAQQQARPATVALNDDAGLQLGEGADVLNWNANESEIIFEYRLDSGVGVGLRFGVPDERALHLPLLSSPVGAGEVAELANYVSAERLGPRDTLGASSVSIAELSVGCYGQYVAQVLAVLGHREVSEARRTTSPHGPDEPTLADLLHQTEWWTGRIVRPIELEATWFPNSMVTRLRFKTPGIRSEWTRPPNMGFGVSYALPVIVAGLVAPAGSTLIIENPEAHLHPAGQSEIGRFLARVVADGVQVIVETHSDHVLNGIRHAVADPGHPITAADVKLLFFLAEADPRGVCESLDISPTGAISGWPEGFFDQLDRDLRALTDLARHRGRRP</sequence>
<dbReference type="Pfam" id="PF12476">
    <property type="entry name" value="DUF3696"/>
    <property type="match status" value="1"/>
</dbReference>
<dbReference type="InterPro" id="IPR003959">
    <property type="entry name" value="ATPase_AAA_core"/>
</dbReference>
<dbReference type="InterPro" id="IPR027417">
    <property type="entry name" value="P-loop_NTPase"/>
</dbReference>
<dbReference type="InterPro" id="IPR022532">
    <property type="entry name" value="DUF3696"/>
</dbReference>
<dbReference type="RefSeq" id="WP_106090703.1">
    <property type="nucleotide sequence ID" value="NZ_PVNL01000073.1"/>
</dbReference>
<feature type="domain" description="DUF3696" evidence="1">
    <location>
        <begin position="314"/>
        <end position="363"/>
    </location>
</feature>
<dbReference type="InterPro" id="IPR041685">
    <property type="entry name" value="AAA_GajA/Old/RecF-like"/>
</dbReference>
<dbReference type="EMBL" id="PVNL01000073">
    <property type="protein sequence ID" value="PRQ06575.1"/>
    <property type="molecule type" value="Genomic_DNA"/>
</dbReference>
<evidence type="ECO:0000259" key="2">
    <source>
        <dbReference type="Pfam" id="PF13175"/>
    </source>
</evidence>
<dbReference type="GO" id="GO:0016887">
    <property type="term" value="F:ATP hydrolysis activity"/>
    <property type="evidence" value="ECO:0007669"/>
    <property type="project" value="InterPro"/>
</dbReference>
<dbReference type="OrthoDB" id="3322489at2"/>
<name>A0A2S9YNB7_9BACT</name>
<evidence type="ECO:0000313" key="5">
    <source>
        <dbReference type="Proteomes" id="UP000238823"/>
    </source>
</evidence>
<dbReference type="PANTHER" id="PTHR43581">
    <property type="entry name" value="ATP/GTP PHOSPHATASE"/>
    <property type="match status" value="1"/>
</dbReference>
<dbReference type="Proteomes" id="UP000238823">
    <property type="component" value="Unassembled WGS sequence"/>
</dbReference>
<evidence type="ECO:0000313" key="4">
    <source>
        <dbReference type="EMBL" id="PRQ06575.1"/>
    </source>
</evidence>
<protein>
    <submittedName>
        <fullName evidence="4">Recombination protein F</fullName>
    </submittedName>
</protein>
<dbReference type="PANTHER" id="PTHR43581:SF2">
    <property type="entry name" value="EXCINUCLEASE ATPASE SUBUNIT"/>
    <property type="match status" value="1"/>
</dbReference>
<organism evidence="4 5">
    <name type="scientific">Enhygromyxa salina</name>
    <dbReference type="NCBI Taxonomy" id="215803"/>
    <lineage>
        <taxon>Bacteria</taxon>
        <taxon>Pseudomonadati</taxon>
        <taxon>Myxococcota</taxon>
        <taxon>Polyangia</taxon>
        <taxon>Nannocystales</taxon>
        <taxon>Nannocystaceae</taxon>
        <taxon>Enhygromyxa</taxon>
    </lineage>
</organism>
<dbReference type="InterPro" id="IPR014592">
    <property type="entry name" value="P-loop_UCP034888"/>
</dbReference>
<comment type="caution">
    <text evidence="4">The sequence shown here is derived from an EMBL/GenBank/DDBJ whole genome shotgun (WGS) entry which is preliminary data.</text>
</comment>
<dbReference type="SUPFAM" id="SSF52540">
    <property type="entry name" value="P-loop containing nucleoside triphosphate hydrolases"/>
    <property type="match status" value="1"/>
</dbReference>
<dbReference type="Pfam" id="PF13175">
    <property type="entry name" value="AAA_15"/>
    <property type="match status" value="1"/>
</dbReference>
<reference evidence="4 5" key="1">
    <citation type="submission" date="2018-03" db="EMBL/GenBank/DDBJ databases">
        <title>Draft Genome Sequences of the Obligatory Marine Myxobacteria Enhygromyxa salina SWB007.</title>
        <authorList>
            <person name="Poehlein A."/>
            <person name="Moghaddam J.A."/>
            <person name="Harms H."/>
            <person name="Alanjari M."/>
            <person name="Koenig G.M."/>
            <person name="Daniel R."/>
            <person name="Schaeberle T.F."/>
        </authorList>
    </citation>
    <scope>NUCLEOTIDE SEQUENCE [LARGE SCALE GENOMIC DNA]</scope>
    <source>
        <strain evidence="4 5">SWB007</strain>
    </source>
</reference>